<organism evidence="2 3">
    <name type="scientific">Nocardia halotolerans</name>
    <dbReference type="NCBI Taxonomy" id="1755878"/>
    <lineage>
        <taxon>Bacteria</taxon>
        <taxon>Bacillati</taxon>
        <taxon>Actinomycetota</taxon>
        <taxon>Actinomycetes</taxon>
        <taxon>Mycobacteriales</taxon>
        <taxon>Nocardiaceae</taxon>
        <taxon>Nocardia</taxon>
    </lineage>
</organism>
<accession>A0ABV8VK05</accession>
<feature type="region of interest" description="Disordered" evidence="1">
    <location>
        <begin position="1"/>
        <end position="47"/>
    </location>
</feature>
<feature type="compositionally biased region" description="Low complexity" evidence="1">
    <location>
        <begin position="304"/>
        <end position="322"/>
    </location>
</feature>
<feature type="compositionally biased region" description="Low complexity" evidence="1">
    <location>
        <begin position="25"/>
        <end position="35"/>
    </location>
</feature>
<feature type="region of interest" description="Disordered" evidence="1">
    <location>
        <begin position="217"/>
        <end position="456"/>
    </location>
</feature>
<dbReference type="RefSeq" id="WP_378563226.1">
    <property type="nucleotide sequence ID" value="NZ_JBHSDL010000014.1"/>
</dbReference>
<proteinExistence type="predicted"/>
<evidence type="ECO:0008006" key="4">
    <source>
        <dbReference type="Google" id="ProtNLM"/>
    </source>
</evidence>
<dbReference type="Proteomes" id="UP001595844">
    <property type="component" value="Unassembled WGS sequence"/>
</dbReference>
<evidence type="ECO:0000256" key="1">
    <source>
        <dbReference type="SAM" id="MobiDB-lite"/>
    </source>
</evidence>
<dbReference type="EMBL" id="JBHSDL010000014">
    <property type="protein sequence ID" value="MFC4375859.1"/>
    <property type="molecule type" value="Genomic_DNA"/>
</dbReference>
<feature type="compositionally biased region" description="Gly residues" evidence="1">
    <location>
        <begin position="228"/>
        <end position="261"/>
    </location>
</feature>
<feature type="compositionally biased region" description="Low complexity" evidence="1">
    <location>
        <begin position="376"/>
        <end position="392"/>
    </location>
</feature>
<feature type="compositionally biased region" description="Gly residues" evidence="1">
    <location>
        <begin position="393"/>
        <end position="405"/>
    </location>
</feature>
<name>A0ABV8VK05_9NOCA</name>
<comment type="caution">
    <text evidence="2">The sequence shown here is derived from an EMBL/GenBank/DDBJ whole genome shotgun (WGS) entry which is preliminary data.</text>
</comment>
<sequence length="456" mass="43976">MGDGGGDPLTEVVSTTTGIPLVPSADGRQQQQGAERQQESLSHGGTDPKYIADFEVFERLSHDDIYNAVQQMQPGVMQQFGDKWVEMFVEISGAVTGLMLQTARAASSLDGAFASAGEAAGRRFVTEAGDVYTVLSVVGHRVKAAAYGAEAVKIAVPAPVTAADGAVTGGSSVPPNLAELAVPDSAAAVEREKEDRRLQAIAAMNMTYKPTYGPAGESVPTFVAPTQPGGGTVDPGSGGGASSNGGGSAGSGGGDGTGAGDPGDTAPAEDTVEPGTTTDDESSGAGTGDSPGADDSQGDNTDPAGTDLDGTTPAAATAAAGSPGIGSPGIGSPGAGSPGAGSPGAGLPGGSGPGSGAPAPGAAVLGRVPAGSPQNPMAAGASGSAGSASSARGGPGMMGAPGARGGGKDDEDEHQTPDYLRGVHPELLGDEQATVPQAIGADAPATRLPDQEPGAS</sequence>
<reference evidence="3" key="1">
    <citation type="journal article" date="2019" name="Int. J. Syst. Evol. Microbiol.">
        <title>The Global Catalogue of Microorganisms (GCM) 10K type strain sequencing project: providing services to taxonomists for standard genome sequencing and annotation.</title>
        <authorList>
            <consortium name="The Broad Institute Genomics Platform"/>
            <consortium name="The Broad Institute Genome Sequencing Center for Infectious Disease"/>
            <person name="Wu L."/>
            <person name="Ma J."/>
        </authorList>
    </citation>
    <scope>NUCLEOTIDE SEQUENCE [LARGE SCALE GENOMIC DNA]</scope>
    <source>
        <strain evidence="3">IBRC-M 10490</strain>
    </source>
</reference>
<evidence type="ECO:0000313" key="2">
    <source>
        <dbReference type="EMBL" id="MFC4375859.1"/>
    </source>
</evidence>
<protein>
    <recommendedName>
        <fullName evidence="4">PPE family protein</fullName>
    </recommendedName>
</protein>
<evidence type="ECO:0000313" key="3">
    <source>
        <dbReference type="Proteomes" id="UP001595844"/>
    </source>
</evidence>
<feature type="compositionally biased region" description="Gly residues" evidence="1">
    <location>
        <begin position="323"/>
        <end position="355"/>
    </location>
</feature>
<gene>
    <name evidence="2" type="ORF">ACFO5K_17305</name>
</gene>
<keyword evidence="3" id="KW-1185">Reference proteome</keyword>
<dbReference type="Gene3D" id="1.20.1260.20">
    <property type="entry name" value="PPE superfamily"/>
    <property type="match status" value="1"/>
</dbReference>
<dbReference type="InterPro" id="IPR038332">
    <property type="entry name" value="PPE_sf"/>
</dbReference>